<dbReference type="PIR" id="T30229">
    <property type="entry name" value="T30229"/>
</dbReference>
<reference evidence="2" key="1">
    <citation type="journal article" date="1995" name="Proc. Natl. Acad. Sci. U.S.A.">
        <title>The biosynthetic gene cluster for the polyketide immunosuppressant rapamycin.</title>
        <authorList>
            <person name="Schwecke T."/>
            <person name="Aparicio J.F."/>
            <person name="Molnar I."/>
            <person name="Koenig A."/>
            <person name="Khaw L.E."/>
            <person name="Haydock S.F."/>
            <person name="Oliynyk M."/>
            <person name="Caffrey P."/>
            <person name="Cortes J."/>
            <person name="Lester J.B."/>
            <person name="Boehm G.A."/>
            <person name="Staunton J."/>
            <person name="Leadlay P.F."/>
        </authorList>
    </citation>
    <scope>NUCLEOTIDE SEQUENCE</scope>
    <source>
        <strain evidence="2">NRRL 5491</strain>
    </source>
</reference>
<organism evidence="2">
    <name type="scientific">Streptomyces hygroscopicus</name>
    <dbReference type="NCBI Taxonomy" id="1912"/>
    <lineage>
        <taxon>Bacteria</taxon>
        <taxon>Bacillati</taxon>
        <taxon>Actinomycetota</taxon>
        <taxon>Actinomycetes</taxon>
        <taxon>Kitasatosporales</taxon>
        <taxon>Streptomycetaceae</taxon>
        <taxon>Streptomyces</taxon>
        <taxon>Streptomyces violaceusniger group</taxon>
    </lineage>
</organism>
<dbReference type="Pfam" id="PF13649">
    <property type="entry name" value="Methyltransf_25"/>
    <property type="match status" value="1"/>
</dbReference>
<dbReference type="SMR" id="Q54300"/>
<dbReference type="AlphaFoldDB" id="Q54300"/>
<dbReference type="SUPFAM" id="SSF53335">
    <property type="entry name" value="S-adenosyl-L-methionine-dependent methyltransferases"/>
    <property type="match status" value="1"/>
</dbReference>
<proteinExistence type="predicted"/>
<keyword evidence="2" id="KW-0808">Transferase</keyword>
<evidence type="ECO:0000313" key="2">
    <source>
        <dbReference type="EMBL" id="CAA60463.1"/>
    </source>
</evidence>
<dbReference type="EMBL" id="X86780">
    <property type="protein sequence ID" value="CAA60463.1"/>
    <property type="molecule type" value="Genomic_DNA"/>
</dbReference>
<sequence>MMLELGTRLKFRFTGPLLEAVNPRLQGHPYDVLMRLLEGGRIENVLELCGGTGFASRMLAERHSKVQATSIDLSPELTAVGPHKLASRGIDNVTLVEGDVSTLPYPDDSFDTVMSAFGLHEVPTAGRLSAIRESVRVLKPGGRFVIVDLDRRTKYGWTMDLFMKVMEPKFAPEVFGTGLVDRLKENGFTIDHHESAGPNGWTQSIVATLEA</sequence>
<name>Q54300_STRHY</name>
<dbReference type="InterPro" id="IPR029063">
    <property type="entry name" value="SAM-dependent_MTases_sf"/>
</dbReference>
<dbReference type="CDD" id="cd02440">
    <property type="entry name" value="AdoMet_MTases"/>
    <property type="match status" value="1"/>
</dbReference>
<dbReference type="GO" id="GO:0032259">
    <property type="term" value="P:methylation"/>
    <property type="evidence" value="ECO:0007669"/>
    <property type="project" value="UniProtKB-KW"/>
</dbReference>
<evidence type="ECO:0000259" key="1">
    <source>
        <dbReference type="Pfam" id="PF13649"/>
    </source>
</evidence>
<reference evidence="2" key="2">
    <citation type="journal article" date="1996" name="Gene">
        <title>Organisation of the biosynthetic gene cluster for rapamycin in Streptomyces hygroscopicus: analysis of genes flanking the polyketide synthase.</title>
        <authorList>
            <person name="Molnar I."/>
            <person name="Aparicio J.F."/>
            <person name="Haydock S.F."/>
            <person name="Khaw L.E."/>
            <person name="Schwecke T."/>
            <person name="Konig A."/>
            <person name="Staunton J."/>
            <person name="Leadlay P.F."/>
        </authorList>
    </citation>
    <scope>NUCLEOTIDE SEQUENCE</scope>
    <source>
        <strain evidence="2">NRRL 5491</strain>
    </source>
</reference>
<gene>
    <name evidence="2" type="primary">rapQ</name>
</gene>
<protein>
    <submittedName>
        <fullName evidence="2">Methyltransferase</fullName>
    </submittedName>
</protein>
<dbReference type="GO" id="GO:0008168">
    <property type="term" value="F:methyltransferase activity"/>
    <property type="evidence" value="ECO:0007669"/>
    <property type="project" value="UniProtKB-KW"/>
</dbReference>
<reference evidence="2" key="3">
    <citation type="journal article" date="1996" name="Gene">
        <title>Organization of the biosynthetic gene cluster for rapamycin in Streptomyces hygroscopicus: analysis of the enzymatic domains in the modular polyketide synthase.</title>
        <authorList>
            <person name="Aparicio J.F."/>
            <person name="Molnar I."/>
            <person name="Schwecke T."/>
            <person name="Koenig A."/>
            <person name="Haydock S.F."/>
            <person name="Khaw L.E."/>
            <person name="Staunton J."/>
            <person name="Leadlay P.F."/>
            <person name="Staunton J."/>
            <person name="Leadlay P.F."/>
        </authorList>
    </citation>
    <scope>NUCLEOTIDE SEQUENCE</scope>
    <source>
        <strain evidence="2">NRRL 5491</strain>
    </source>
</reference>
<dbReference type="InterPro" id="IPR041698">
    <property type="entry name" value="Methyltransf_25"/>
</dbReference>
<feature type="domain" description="Methyltransferase" evidence="1">
    <location>
        <begin position="45"/>
        <end position="142"/>
    </location>
</feature>
<dbReference type="PANTHER" id="PTHR43591:SF24">
    <property type="entry name" value="2-METHOXY-6-POLYPRENYL-1,4-BENZOQUINOL METHYLASE, MITOCHONDRIAL"/>
    <property type="match status" value="1"/>
</dbReference>
<dbReference type="PANTHER" id="PTHR43591">
    <property type="entry name" value="METHYLTRANSFERASE"/>
    <property type="match status" value="1"/>
</dbReference>
<accession>Q54300</accession>
<dbReference type="Gene3D" id="3.40.50.150">
    <property type="entry name" value="Vaccinia Virus protein VP39"/>
    <property type="match status" value="1"/>
</dbReference>
<keyword evidence="2" id="KW-0489">Methyltransferase</keyword>